<keyword evidence="2" id="KW-1185">Reference proteome</keyword>
<dbReference type="RefSeq" id="WP_172420297.1">
    <property type="nucleotide sequence ID" value="NZ_AP022843.1"/>
</dbReference>
<reference evidence="1 2" key="1">
    <citation type="submission" date="2020-03" db="EMBL/GenBank/DDBJ databases">
        <title>Complete Genome Sequence of Halomonas hydrothermalis Strain Slthf2, Halophilic Bacterium Isolated from Deep-Sea Hydrothermal-Vent Environments.</title>
        <authorList>
            <person name="Takeyama N."/>
            <person name="Huang M."/>
            <person name="Sato K."/>
            <person name="Galipon J."/>
            <person name="Arakawa K."/>
        </authorList>
    </citation>
    <scope>NUCLEOTIDE SEQUENCE [LARGE SCALE GENOMIC DNA]</scope>
    <source>
        <strain evidence="1 2">Slthf2</strain>
    </source>
</reference>
<evidence type="ECO:0000313" key="2">
    <source>
        <dbReference type="Proteomes" id="UP000502259"/>
    </source>
</evidence>
<proteinExistence type="predicted"/>
<dbReference type="InterPro" id="IPR027417">
    <property type="entry name" value="P-loop_NTPase"/>
</dbReference>
<dbReference type="AlphaFoldDB" id="A0A6F8U179"/>
<name>A0A6F8U179_9GAMM</name>
<protein>
    <submittedName>
        <fullName evidence="1">Uncharacterized protein</fullName>
    </submittedName>
</protein>
<gene>
    <name evidence="1" type="ORF">HHSLTHF2_11020</name>
</gene>
<sequence length="373" mass="41202">MNIPENPTSLEVDQALNEVILKPFCEFPLVSARDWSVLVCAIFTAVQRPVLPTAPGFVLSATTAGTGKTTAALAIGALCGGSVPNIWPHLPGEGSEETRKRLVTALLTGVDVIVWDNVFGVFGNPSLDAFLTSATFTDRLLGQSAQVSLPNRALFLATGNNFIARGDTNRRLIVCHMDPGVEFAYKRRFDLNPVSHCLQYRQSIVSAVLLILRAYRQSGAAPKSGRLASFEDWDDMIRQPVAWLADQYDWLTDPMDAIDASQAVDPEKEAHAALMLALRSLYGGKVFTSKSVMGAYKEHDKHRDTYPEHTMEPGMMQARRDLGECLEDLAPGRLTARTIGRILSFREGRIVDGHRLKPLPSTREKRWEVEVIK</sequence>
<accession>A0A6F8U179</accession>
<organism evidence="1 2">
    <name type="scientific">Halomonas hydrothermalis</name>
    <dbReference type="NCBI Taxonomy" id="115561"/>
    <lineage>
        <taxon>Bacteria</taxon>
        <taxon>Pseudomonadati</taxon>
        <taxon>Pseudomonadota</taxon>
        <taxon>Gammaproteobacteria</taxon>
        <taxon>Oceanospirillales</taxon>
        <taxon>Halomonadaceae</taxon>
        <taxon>Halomonas</taxon>
    </lineage>
</organism>
<dbReference type="EMBL" id="AP022843">
    <property type="protein sequence ID" value="BCB07212.1"/>
    <property type="molecule type" value="Genomic_DNA"/>
</dbReference>
<evidence type="ECO:0000313" key="1">
    <source>
        <dbReference type="EMBL" id="BCB07212.1"/>
    </source>
</evidence>
<dbReference type="Proteomes" id="UP000502259">
    <property type="component" value="Chromosome"/>
</dbReference>
<dbReference type="SUPFAM" id="SSF52540">
    <property type="entry name" value="P-loop containing nucleoside triphosphate hydrolases"/>
    <property type="match status" value="1"/>
</dbReference>